<name>A0A8B9K8X8_ASTMX</name>
<evidence type="ECO:0000256" key="12">
    <source>
        <dbReference type="SAM" id="Coils"/>
    </source>
</evidence>
<feature type="coiled-coil region" evidence="12">
    <location>
        <begin position="697"/>
        <end position="783"/>
    </location>
</feature>
<dbReference type="SMART" id="SM01132">
    <property type="entry name" value="DIL"/>
    <property type="match status" value="1"/>
</dbReference>
<evidence type="ECO:0000256" key="10">
    <source>
        <dbReference type="ARBA" id="ARBA00023203"/>
    </source>
</evidence>
<keyword evidence="2" id="KW-0597">Phosphoprotein</keyword>
<evidence type="ECO:0000259" key="15">
    <source>
        <dbReference type="PROSITE" id="PS51844"/>
    </source>
</evidence>
<comment type="similarity">
    <text evidence="1 11">Belongs to the TRAFAC class myosin-kinesin ATPase superfamily. Myosin family.</text>
</comment>
<feature type="domain" description="Dilute" evidence="13">
    <location>
        <begin position="1176"/>
        <end position="1453"/>
    </location>
</feature>
<dbReference type="Proteomes" id="UP000694621">
    <property type="component" value="Unplaced"/>
</dbReference>
<dbReference type="InterPro" id="IPR037990">
    <property type="entry name" value="Myo5b_CBD"/>
</dbReference>
<evidence type="ECO:0000259" key="13">
    <source>
        <dbReference type="PROSITE" id="PS51126"/>
    </source>
</evidence>
<dbReference type="Gene3D" id="1.20.58.530">
    <property type="match status" value="1"/>
</dbReference>
<dbReference type="Pfam" id="PF00612">
    <property type="entry name" value="IQ"/>
    <property type="match status" value="6"/>
</dbReference>
<dbReference type="FunFam" id="1.20.5.190:FF:000001">
    <property type="entry name" value="unconventional myosin-Va"/>
    <property type="match status" value="1"/>
</dbReference>
<dbReference type="GO" id="GO:0005737">
    <property type="term" value="C:cytoplasm"/>
    <property type="evidence" value="ECO:0007669"/>
    <property type="project" value="TreeGrafter"/>
</dbReference>
<dbReference type="SMART" id="SM00242">
    <property type="entry name" value="MYSc"/>
    <property type="match status" value="1"/>
</dbReference>
<feature type="coiled-coil region" evidence="12">
    <location>
        <begin position="1005"/>
        <end position="1094"/>
    </location>
</feature>
<dbReference type="InterPro" id="IPR000048">
    <property type="entry name" value="IQ_motif_EF-hand-BS"/>
</dbReference>
<evidence type="ECO:0000256" key="1">
    <source>
        <dbReference type="ARBA" id="ARBA00008314"/>
    </source>
</evidence>
<accession>A0A8B9K8X8</accession>
<dbReference type="CDD" id="cd15477">
    <property type="entry name" value="Myo5b_CBD"/>
    <property type="match status" value="1"/>
</dbReference>
<dbReference type="PROSITE" id="PS51126">
    <property type="entry name" value="DILUTE"/>
    <property type="match status" value="1"/>
</dbReference>
<dbReference type="GO" id="GO:0005524">
    <property type="term" value="F:ATP binding"/>
    <property type="evidence" value="ECO:0007669"/>
    <property type="project" value="UniProtKB-UniRule"/>
</dbReference>
<evidence type="ECO:0000256" key="9">
    <source>
        <dbReference type="ARBA" id="ARBA00023175"/>
    </source>
</evidence>
<keyword evidence="7 12" id="KW-0175">Coiled coil</keyword>
<keyword evidence="5 11" id="KW-0067">ATP-binding</keyword>
<feature type="binding site" evidence="11">
    <location>
        <begin position="165"/>
        <end position="172"/>
    </location>
    <ligand>
        <name>ATP</name>
        <dbReference type="ChEBI" id="CHEBI:30616"/>
    </ligand>
</feature>
<keyword evidence="9 11" id="KW-0505">Motor protein</keyword>
<evidence type="ECO:0000256" key="6">
    <source>
        <dbReference type="ARBA" id="ARBA00022860"/>
    </source>
</evidence>
<evidence type="ECO:0000256" key="4">
    <source>
        <dbReference type="ARBA" id="ARBA00022741"/>
    </source>
</evidence>
<dbReference type="InterPro" id="IPR001609">
    <property type="entry name" value="Myosin_head_motor_dom-like"/>
</dbReference>
<dbReference type="Gene3D" id="1.10.10.820">
    <property type="match status" value="1"/>
</dbReference>
<feature type="domain" description="Myosin N-terminal SH3-like" evidence="15">
    <location>
        <begin position="10"/>
        <end position="62"/>
    </location>
</feature>
<dbReference type="PROSITE" id="PS51844">
    <property type="entry name" value="SH3_LIKE"/>
    <property type="match status" value="1"/>
</dbReference>
<dbReference type="Gene3D" id="1.20.120.720">
    <property type="entry name" value="Myosin VI head, motor domain, U50 subdomain"/>
    <property type="match status" value="2"/>
</dbReference>
<evidence type="ECO:0000313" key="16">
    <source>
        <dbReference type="Ensembl" id="ENSAMXP00005033172.1"/>
    </source>
</evidence>
<evidence type="ECO:0000256" key="5">
    <source>
        <dbReference type="ARBA" id="ARBA00022840"/>
    </source>
</evidence>
<evidence type="ECO:0000256" key="11">
    <source>
        <dbReference type="PROSITE-ProRule" id="PRU00782"/>
    </source>
</evidence>
<dbReference type="SMART" id="SM00015">
    <property type="entry name" value="IQ"/>
    <property type="match status" value="6"/>
</dbReference>
<dbReference type="InterPro" id="IPR004009">
    <property type="entry name" value="SH3_Myosin"/>
</dbReference>
<dbReference type="InterPro" id="IPR036961">
    <property type="entry name" value="Kinesin_motor_dom_sf"/>
</dbReference>
<keyword evidence="10 11" id="KW-0009">Actin-binding</keyword>
<keyword evidence="4 11" id="KW-0547">Nucleotide-binding</keyword>
<dbReference type="GO" id="GO:0051015">
    <property type="term" value="F:actin filament binding"/>
    <property type="evidence" value="ECO:0007669"/>
    <property type="project" value="TreeGrafter"/>
</dbReference>
<dbReference type="Ensembl" id="ENSAMXT00005036247.1">
    <property type="protein sequence ID" value="ENSAMXP00005033172.1"/>
    <property type="gene ID" value="ENSAMXG00005012623.1"/>
</dbReference>
<evidence type="ECO:0000256" key="7">
    <source>
        <dbReference type="ARBA" id="ARBA00023054"/>
    </source>
</evidence>
<dbReference type="Pfam" id="PF00063">
    <property type="entry name" value="Myosin_head"/>
    <property type="match status" value="2"/>
</dbReference>
<feature type="coiled-coil region" evidence="12">
    <location>
        <begin position="816"/>
        <end position="959"/>
    </location>
</feature>
<keyword evidence="3" id="KW-0677">Repeat</keyword>
<evidence type="ECO:0000259" key="14">
    <source>
        <dbReference type="PROSITE" id="PS51456"/>
    </source>
</evidence>
<proteinExistence type="inferred from homology"/>
<feature type="region of interest" description="Actin-binding" evidence="11">
    <location>
        <begin position="424"/>
        <end position="446"/>
    </location>
</feature>
<keyword evidence="6" id="KW-0112">Calmodulin-binding</keyword>
<dbReference type="Gene3D" id="6.20.240.20">
    <property type="match status" value="1"/>
</dbReference>
<dbReference type="GO" id="GO:0007015">
    <property type="term" value="P:actin filament organization"/>
    <property type="evidence" value="ECO:0007669"/>
    <property type="project" value="TreeGrafter"/>
</dbReference>
<dbReference type="PRINTS" id="PR00193">
    <property type="entry name" value="MYOSINHEAVY"/>
</dbReference>
<dbReference type="PANTHER" id="PTHR13140:SF356">
    <property type="entry name" value="UNCONVENTIONAL MYOSIN-VB"/>
    <property type="match status" value="1"/>
</dbReference>
<reference evidence="16" key="1">
    <citation type="submission" date="2025-08" db="UniProtKB">
        <authorList>
            <consortium name="Ensembl"/>
        </authorList>
    </citation>
    <scope>IDENTIFICATION</scope>
</reference>
<dbReference type="Pfam" id="PF25966">
    <property type="entry name" value="Myo5a"/>
    <property type="match status" value="1"/>
</dbReference>
<dbReference type="GO" id="GO:0005516">
    <property type="term" value="F:calmodulin binding"/>
    <property type="evidence" value="ECO:0007669"/>
    <property type="project" value="UniProtKB-KW"/>
</dbReference>
<evidence type="ECO:0000256" key="8">
    <source>
        <dbReference type="ARBA" id="ARBA00023123"/>
    </source>
</evidence>
<dbReference type="Gene3D" id="1.20.5.190">
    <property type="match status" value="3"/>
</dbReference>
<protein>
    <submittedName>
        <fullName evidence="16">Myosin VB</fullName>
    </submittedName>
</protein>
<evidence type="ECO:0000256" key="2">
    <source>
        <dbReference type="ARBA" id="ARBA00022553"/>
    </source>
</evidence>
<dbReference type="GO" id="GO:0016459">
    <property type="term" value="C:myosin complex"/>
    <property type="evidence" value="ECO:0007669"/>
    <property type="project" value="UniProtKB-KW"/>
</dbReference>
<dbReference type="GO" id="GO:0048731">
    <property type="term" value="P:system development"/>
    <property type="evidence" value="ECO:0007669"/>
    <property type="project" value="UniProtKB-ARBA"/>
</dbReference>
<feature type="domain" description="Myosin motor" evidence="14">
    <location>
        <begin position="71"/>
        <end position="545"/>
    </location>
</feature>
<dbReference type="SUPFAM" id="SSF52540">
    <property type="entry name" value="P-loop containing nucleoside triphosphate hydrolases"/>
    <property type="match status" value="2"/>
</dbReference>
<dbReference type="GO" id="GO:0016020">
    <property type="term" value="C:membrane"/>
    <property type="evidence" value="ECO:0007669"/>
    <property type="project" value="TreeGrafter"/>
</dbReference>
<evidence type="ECO:0000256" key="3">
    <source>
        <dbReference type="ARBA" id="ARBA00022737"/>
    </source>
</evidence>
<dbReference type="InterPro" id="IPR027417">
    <property type="entry name" value="P-loop_NTPase"/>
</dbReference>
<evidence type="ECO:0000313" key="17">
    <source>
        <dbReference type="Proteomes" id="UP000694621"/>
    </source>
</evidence>
<dbReference type="GO" id="GO:0000146">
    <property type="term" value="F:microfilament motor activity"/>
    <property type="evidence" value="ECO:0007669"/>
    <property type="project" value="TreeGrafter"/>
</dbReference>
<dbReference type="InterPro" id="IPR002710">
    <property type="entry name" value="Dilute_dom"/>
</dbReference>
<organism evidence="16 17">
    <name type="scientific">Astyanax mexicanus</name>
    <name type="common">Blind cave fish</name>
    <name type="synonym">Astyanax fasciatus mexicanus</name>
    <dbReference type="NCBI Taxonomy" id="7994"/>
    <lineage>
        <taxon>Eukaryota</taxon>
        <taxon>Metazoa</taxon>
        <taxon>Chordata</taxon>
        <taxon>Craniata</taxon>
        <taxon>Vertebrata</taxon>
        <taxon>Euteleostomi</taxon>
        <taxon>Actinopterygii</taxon>
        <taxon>Neopterygii</taxon>
        <taxon>Teleostei</taxon>
        <taxon>Ostariophysi</taxon>
        <taxon>Characiformes</taxon>
        <taxon>Characoidei</taxon>
        <taxon>Acestrorhamphidae</taxon>
        <taxon>Acestrorhamphinae</taxon>
        <taxon>Astyanax</taxon>
    </lineage>
</organism>
<keyword evidence="8 11" id="KW-0518">Myosin</keyword>
<dbReference type="PANTHER" id="PTHR13140">
    <property type="entry name" value="MYOSIN"/>
    <property type="match status" value="1"/>
</dbReference>
<dbReference type="FunFam" id="3.30.70.1590:FF:000003">
    <property type="entry name" value="Myosin-Va isoform 1"/>
    <property type="match status" value="1"/>
</dbReference>
<dbReference type="Pfam" id="PF01843">
    <property type="entry name" value="DIL"/>
    <property type="match status" value="1"/>
</dbReference>
<dbReference type="InterPro" id="IPR058662">
    <property type="entry name" value="Myo5a/b_dom"/>
</dbReference>
<dbReference type="FunFam" id="1.10.10.820:FF:000001">
    <property type="entry name" value="Myosin heavy chain"/>
    <property type="match status" value="1"/>
</dbReference>
<dbReference type="PROSITE" id="PS50096">
    <property type="entry name" value="IQ"/>
    <property type="match status" value="5"/>
</dbReference>
<dbReference type="Gene3D" id="3.40.850.10">
    <property type="entry name" value="Kinesin motor domain"/>
    <property type="match status" value="2"/>
</dbReference>
<dbReference type="PROSITE" id="PS51456">
    <property type="entry name" value="MYOSIN_MOTOR"/>
    <property type="match status" value="1"/>
</dbReference>
<sequence length="1498" mass="173404">LMCPELSFSRSYTRVWIPDPEEVWKPAEIIKDYKEGDPILHLKLEDESTLEYAIGPKDNQLPFLRNPDILVGENDLTALSYLHEPAVLHNLKVRFLESNHIYTYCGIVLVAINPYEQLQIYGEEVINAYSGQNMGDMNPHIFAVAEEAYKQMARDEKNQSIIVSGESGAGKTVSAKYAMRYFATVGGSANDTNVEEKVLASSPIMEAIGNAKTTRNDNSSRFGKYIQIGFDRRFHIIGANMRTYLLEKSRVVFQAEDERNYHIFYQLCASACLPEFKDLALTSAEDFTYTSFGENIFIEGVNDAEDLEKTREALSLLGVKEIHQMSIFKIIASILHLGNVEIVSERDGESCHINFRRLSTFCLNQLIFLVEYQCDGFLEKNRDTVYEEQINILKASKSYTLLLDNFMPLLVQKNNSSSSFRNSLHLLMETLNATTPHYVRCIKPNDSKEAFVFDSRRAVQQLRACGVLETIRISAAGYPSRWTYLDFYSRYRVLMTKKDMTVGDKKQVCRNLLESLIKDPDKFQFGKTKIFFRAGQVAYLEKLRADKFRFACIKIQKTVRGWLQRRRYLKIRKSAITLQRYGRGYLARKHAEYLRLTKAALICQKQYRMVRVRRAYLTIRQAVITIQAFTRGMFTRRLYQEFLLHHKAIIIQRTVRGWLDRKKFLRARNAAIVIQCAYRRVLAKRQLKQLKIEARSVKRIKELNIGMENKIVQLQRKMDDQSKEYKNQNEQLSVTNTALGTEVNKLQKELETLRSRQGDNTQLTSMQEELEKLRAALQESHAQRKRAFNSLLARYLIQSVVCLGVAGQEGSASQKEARLQAELDEERLRYQNLLKEFSRLEQRYDNLQEEASYCFLPCFLVFMKLQKRVRDLEQERKRLQTNLEKMEELSQHKRQELESENKKLKNDLNELRKALVDRASESCSSNELQDSYNLLLSQLKAANEELDVRKEEVLMLKTQIVSSSKATPDNTNHIVSTRDEISFTTVMELWHVFVRLLETQLQSQSRKHQDELEALHTQIEVLKEDLEKKQETLNHFSTLPPEALVEFSVQQEITRLTNENLDLKEVMEKLEKNERKLKKQLRIYIKKVQELEGQIIPMARPELTRQVTVQRKDKDFEGMLEYIKEDEALLIRTLVTDMKPHVVSATVPCLPAYILFMCIRHADYINDDQKVHSMLTSTINAVKKVLKKNNDDFEMTSFWLANTSRLLHCLKQYSGDEAFMTQNTSKQNEHCLKNFDLAEYRQVLSDLSIQIYQQLIKIAESILQPMIVSAMLESGSLTGVKPMGYRNRSSSMDCETGGPGGYTLEALIRQLGQFNTIMGEHGLDPEIGQQVIRQLFYSINAVTLNNLLLRKDVCSWSTGMQLRYNISQMEEWLRGRNLHQSGVMATIEPLIQAAQLLQVKKKTSQDAEAICTLCSALTTQQIVKILNLYTPLNEFEERVTVSFIRDIQNRLQDRIENKQLLVDTKHTFPVLFPYTPSALSLETIHMPASLNLDFLVRV</sequence>